<keyword evidence="2" id="KW-1133">Transmembrane helix</keyword>
<sequence length="303" mass="33809">MFQRRSEPTSPLLRSEKALADSNLNWSLLLVDDGSADNTAKVIKELSAFPEVAGVIFSRNFGKEAAMLAGLHRANGDYVIIMDADLQHPPALIPALISRALETGADQIIACRDRVGEKGVRKFLSKTYYRMVNSLLDEVRLRDGEGDFRLLSRRARNVLVNLDERSRFSKGLFSWIGFPTEVIEYQNVIREAGESSWSIKSLFEYGLNGVLSFNTKPLRVVAYFGGAIFGLSLIYLFALIIGWLINGVTAPGYITIIASIIGFAGIQLLVLGVIGEYVGRIYQEVKHRPHYLVWEEYSVSVQD</sequence>
<dbReference type="EMBL" id="ACFG01000030">
    <property type="protein sequence ID" value="EEH63806.1"/>
    <property type="molecule type" value="Genomic_DNA"/>
</dbReference>
<keyword evidence="2" id="KW-0472">Membrane</keyword>
<dbReference type="InterPro" id="IPR001173">
    <property type="entry name" value="Glyco_trans_2-like"/>
</dbReference>
<gene>
    <name evidence="4" type="ORF">HMPREF0044_0825</name>
</gene>
<dbReference type="Gene3D" id="3.90.550.10">
    <property type="entry name" value="Spore Coat Polysaccharide Biosynthesis Protein SpsA, Chain A"/>
    <property type="match status" value="1"/>
</dbReference>
<dbReference type="PANTHER" id="PTHR48090">
    <property type="entry name" value="UNDECAPRENYL-PHOSPHATE 4-DEOXY-4-FORMAMIDO-L-ARABINOSE TRANSFERASE-RELATED"/>
    <property type="match status" value="1"/>
</dbReference>
<keyword evidence="2" id="KW-0812">Transmembrane</keyword>
<dbReference type="AlphaFoldDB" id="C0VZU7"/>
<feature type="transmembrane region" description="Helical" evidence="2">
    <location>
        <begin position="220"/>
        <end position="245"/>
    </location>
</feature>
<feature type="transmembrane region" description="Helical" evidence="2">
    <location>
        <begin position="251"/>
        <end position="278"/>
    </location>
</feature>
<dbReference type="RefSeq" id="WP_006546597.1">
    <property type="nucleotide sequence ID" value="NZ_DS999543.1"/>
</dbReference>
<feature type="domain" description="Glycosyltransferase 2-like" evidence="3">
    <location>
        <begin position="18"/>
        <end position="153"/>
    </location>
</feature>
<dbReference type="Pfam" id="PF00535">
    <property type="entry name" value="Glycos_transf_2"/>
    <property type="match status" value="1"/>
</dbReference>
<dbReference type="SUPFAM" id="SSF53448">
    <property type="entry name" value="Nucleotide-diphospho-sugar transferases"/>
    <property type="match status" value="1"/>
</dbReference>
<dbReference type="PANTHER" id="PTHR48090:SF8">
    <property type="entry name" value="GLYCOSYLTRANSFERASE CSBB-RELATED"/>
    <property type="match status" value="1"/>
</dbReference>
<name>C0VZU7_9ACTO</name>
<organism evidence="4 5">
    <name type="scientific">Gleimia coleocanis DSM 15436</name>
    <dbReference type="NCBI Taxonomy" id="525245"/>
    <lineage>
        <taxon>Bacteria</taxon>
        <taxon>Bacillati</taxon>
        <taxon>Actinomycetota</taxon>
        <taxon>Actinomycetes</taxon>
        <taxon>Actinomycetales</taxon>
        <taxon>Actinomycetaceae</taxon>
        <taxon>Gleimia</taxon>
    </lineage>
</organism>
<dbReference type="STRING" id="525245.HMPREF0044_0825"/>
<dbReference type="EC" id="2.4.-.-" evidence="4"/>
<dbReference type="HOGENOM" id="CLU_033536_0_1_11"/>
<accession>C0VZU7</accession>
<dbReference type="Proteomes" id="UP000010301">
    <property type="component" value="Unassembled WGS sequence"/>
</dbReference>
<proteinExistence type="inferred from homology"/>
<evidence type="ECO:0000313" key="4">
    <source>
        <dbReference type="EMBL" id="EEH63806.1"/>
    </source>
</evidence>
<dbReference type="CDD" id="cd04187">
    <property type="entry name" value="DPM1_like_bac"/>
    <property type="match status" value="1"/>
</dbReference>
<reference evidence="4 5" key="1">
    <citation type="submission" date="2009-01" db="EMBL/GenBank/DDBJ databases">
        <authorList>
            <person name="Qin X."/>
            <person name="Bachman B."/>
            <person name="Battles P."/>
            <person name="Bell A."/>
            <person name="Bess C."/>
            <person name="Bickham C."/>
            <person name="Chaboub L."/>
            <person name="Chen D."/>
            <person name="Coyle M."/>
            <person name="Deiros D.R."/>
            <person name="Dinh H."/>
            <person name="Forbes L."/>
            <person name="Fowler G."/>
            <person name="Francisco L."/>
            <person name="Fu Q."/>
            <person name="Gubbala S."/>
            <person name="Hale W."/>
            <person name="Han Y."/>
            <person name="Hemphill L."/>
            <person name="Highlander S.K."/>
            <person name="Hirani K."/>
            <person name="Hogues M."/>
            <person name="Jackson L."/>
            <person name="Jakkamsetti A."/>
            <person name="Javaid M."/>
            <person name="Jiang H."/>
            <person name="Korchina V."/>
            <person name="Kovar C."/>
            <person name="Lara F."/>
            <person name="Lee S."/>
            <person name="Mata R."/>
            <person name="Mathew T."/>
            <person name="Moen C."/>
            <person name="Morales K."/>
            <person name="Munidasa M."/>
            <person name="Nazareth L."/>
            <person name="Ngo R."/>
            <person name="Nguyen L."/>
            <person name="Okwuonu G."/>
            <person name="Ongeri F."/>
            <person name="Patil S."/>
            <person name="Petrosino J."/>
            <person name="Pham C."/>
            <person name="Pham P."/>
            <person name="Pu L.-L."/>
            <person name="Puazo M."/>
            <person name="Raj R."/>
            <person name="Reid J."/>
            <person name="Rouhana J."/>
            <person name="Saada N."/>
            <person name="Shang Y."/>
            <person name="Simmons D."/>
            <person name="Thornton R."/>
            <person name="Warren J."/>
            <person name="Weissenberger G."/>
            <person name="Zhang J."/>
            <person name="Zhang L."/>
            <person name="Zhou C."/>
            <person name="Zhu D."/>
            <person name="Muzny D."/>
            <person name="Worley K."/>
            <person name="Gibbs R."/>
        </authorList>
    </citation>
    <scope>NUCLEOTIDE SEQUENCE [LARGE SCALE GENOMIC DNA]</scope>
    <source>
        <strain evidence="4 5">DSM 15436</strain>
    </source>
</reference>
<dbReference type="InterPro" id="IPR050256">
    <property type="entry name" value="Glycosyltransferase_2"/>
</dbReference>
<comment type="caution">
    <text evidence="4">The sequence shown here is derived from an EMBL/GenBank/DDBJ whole genome shotgun (WGS) entry which is preliminary data.</text>
</comment>
<keyword evidence="4" id="KW-0808">Transferase</keyword>
<dbReference type="eggNOG" id="COG1215">
    <property type="taxonomic scope" value="Bacteria"/>
</dbReference>
<evidence type="ECO:0000256" key="1">
    <source>
        <dbReference type="ARBA" id="ARBA00006739"/>
    </source>
</evidence>
<dbReference type="InterPro" id="IPR029044">
    <property type="entry name" value="Nucleotide-diphossugar_trans"/>
</dbReference>
<keyword evidence="5" id="KW-1185">Reference proteome</keyword>
<dbReference type="GO" id="GO:0016757">
    <property type="term" value="F:glycosyltransferase activity"/>
    <property type="evidence" value="ECO:0007669"/>
    <property type="project" value="UniProtKB-KW"/>
</dbReference>
<evidence type="ECO:0000259" key="3">
    <source>
        <dbReference type="Pfam" id="PF00535"/>
    </source>
</evidence>
<protein>
    <submittedName>
        <fullName evidence="4">Glycosyltransferase, group 2 family protein</fullName>
        <ecNumber evidence="4">2.4.-.-</ecNumber>
    </submittedName>
</protein>
<dbReference type="GO" id="GO:0005886">
    <property type="term" value="C:plasma membrane"/>
    <property type="evidence" value="ECO:0007669"/>
    <property type="project" value="TreeGrafter"/>
</dbReference>
<keyword evidence="4" id="KW-0328">Glycosyltransferase</keyword>
<evidence type="ECO:0000313" key="5">
    <source>
        <dbReference type="Proteomes" id="UP000010301"/>
    </source>
</evidence>
<comment type="similarity">
    <text evidence="1">Belongs to the glycosyltransferase 2 family.</text>
</comment>
<evidence type="ECO:0000256" key="2">
    <source>
        <dbReference type="SAM" id="Phobius"/>
    </source>
</evidence>